<dbReference type="AlphaFoldDB" id="A0AAD9GKK7"/>
<dbReference type="EMBL" id="JAHBMH010000003">
    <property type="protein sequence ID" value="KAK1940210.1"/>
    <property type="molecule type" value="Genomic_DNA"/>
</dbReference>
<dbReference type="Pfam" id="PF03061">
    <property type="entry name" value="4HBT"/>
    <property type="match status" value="1"/>
</dbReference>
<keyword evidence="3" id="KW-1185">Reference proteome</keyword>
<comment type="caution">
    <text evidence="2">The sequence shown here is derived from an EMBL/GenBank/DDBJ whole genome shotgun (WGS) entry which is preliminary data.</text>
</comment>
<evidence type="ECO:0000259" key="1">
    <source>
        <dbReference type="Pfam" id="PF03061"/>
    </source>
</evidence>
<reference evidence="2" key="2">
    <citation type="submission" date="2021-05" db="EMBL/GenBank/DDBJ databases">
        <authorList>
            <person name="Pain A."/>
        </authorList>
    </citation>
    <scope>NUCLEOTIDE SEQUENCE</scope>
    <source>
        <strain evidence="2">1802A</strain>
    </source>
</reference>
<dbReference type="Gene3D" id="3.10.129.10">
    <property type="entry name" value="Hotdog Thioesterase"/>
    <property type="match status" value="1"/>
</dbReference>
<dbReference type="InterPro" id="IPR006683">
    <property type="entry name" value="Thioestr_dom"/>
</dbReference>
<feature type="domain" description="Thioesterase" evidence="1">
    <location>
        <begin position="159"/>
        <end position="207"/>
    </location>
</feature>
<name>A0AAD9GKK7_BABDI</name>
<accession>A0AAD9GKK7</accession>
<evidence type="ECO:0000313" key="3">
    <source>
        <dbReference type="Proteomes" id="UP001195914"/>
    </source>
</evidence>
<evidence type="ECO:0000313" key="2">
    <source>
        <dbReference type="EMBL" id="KAK1940210.1"/>
    </source>
</evidence>
<reference evidence="2" key="1">
    <citation type="journal article" date="2014" name="Nucleic Acids Res.">
        <title>The evolutionary dynamics of variant antigen genes in Babesia reveal a history of genomic innovation underlying host-parasite interaction.</title>
        <authorList>
            <person name="Jackson A.P."/>
            <person name="Otto T.D."/>
            <person name="Darby A."/>
            <person name="Ramaprasad A."/>
            <person name="Xia D."/>
            <person name="Echaide I.E."/>
            <person name="Farber M."/>
            <person name="Gahlot S."/>
            <person name="Gamble J."/>
            <person name="Gupta D."/>
            <person name="Gupta Y."/>
            <person name="Jackson L."/>
            <person name="Malandrin L."/>
            <person name="Malas T.B."/>
            <person name="Moussa E."/>
            <person name="Nair M."/>
            <person name="Reid A.J."/>
            <person name="Sanders M."/>
            <person name="Sharma J."/>
            <person name="Tracey A."/>
            <person name="Quail M.A."/>
            <person name="Weir W."/>
            <person name="Wastling J.M."/>
            <person name="Hall N."/>
            <person name="Willadsen P."/>
            <person name="Lingelbach K."/>
            <person name="Shiels B."/>
            <person name="Tait A."/>
            <person name="Berriman M."/>
            <person name="Allred D.R."/>
            <person name="Pain A."/>
        </authorList>
    </citation>
    <scope>NUCLEOTIDE SEQUENCE</scope>
    <source>
        <strain evidence="2">1802A</strain>
    </source>
</reference>
<dbReference type="CDD" id="cd03443">
    <property type="entry name" value="PaaI_thioesterase"/>
    <property type="match status" value="1"/>
</dbReference>
<dbReference type="Proteomes" id="UP001195914">
    <property type="component" value="Unassembled WGS sequence"/>
</dbReference>
<dbReference type="SUPFAM" id="SSF54637">
    <property type="entry name" value="Thioesterase/thiol ester dehydrase-isomerase"/>
    <property type="match status" value="1"/>
</dbReference>
<organism evidence="2 3">
    <name type="scientific">Babesia divergens</name>
    <dbReference type="NCBI Taxonomy" id="32595"/>
    <lineage>
        <taxon>Eukaryota</taxon>
        <taxon>Sar</taxon>
        <taxon>Alveolata</taxon>
        <taxon>Apicomplexa</taxon>
        <taxon>Aconoidasida</taxon>
        <taxon>Piroplasmida</taxon>
        <taxon>Babesiidae</taxon>
        <taxon>Babesia</taxon>
    </lineage>
</organism>
<dbReference type="InterPro" id="IPR052061">
    <property type="entry name" value="PTE-AB_protein"/>
</dbReference>
<sequence>MAQVTPIITGCYSKYIATCPLRTLMCGPYTGYRSLSYCHNASTRFFTSSTMADKIPEEFRRHFRYANYHLIQNFDMLSETEGKFGHLFGDNLMKRGDFDMQTYINVSADLLTGEGARPNVTEVPANEYSNIFWGNKTRDFVTQFIYIVNVGSLCCGHRGVWHGGVTSAIFDNAFGVLGTTLLNMAATKYINIQFRAPVMVGESVALVVAFDPADIKGSKRDRFVAHGEMYNQQGVLVATGESELVDVSARWASKST</sequence>
<dbReference type="PANTHER" id="PTHR47260:SF1">
    <property type="entry name" value="UPF0644 PROTEIN PB2B4.06"/>
    <property type="match status" value="1"/>
</dbReference>
<dbReference type="PANTHER" id="PTHR47260">
    <property type="entry name" value="UPF0644 PROTEIN PB2B4.06"/>
    <property type="match status" value="1"/>
</dbReference>
<proteinExistence type="predicted"/>
<gene>
    <name evidence="2" type="ORF">X943_000023</name>
</gene>
<dbReference type="InterPro" id="IPR029069">
    <property type="entry name" value="HotDog_dom_sf"/>
</dbReference>
<protein>
    <recommendedName>
        <fullName evidence="1">Thioesterase domain-containing protein</fullName>
    </recommendedName>
</protein>